<dbReference type="GO" id="GO:0007018">
    <property type="term" value="P:microtubule-based movement"/>
    <property type="evidence" value="ECO:0007669"/>
    <property type="project" value="InterPro"/>
</dbReference>
<evidence type="ECO:0000256" key="9">
    <source>
        <dbReference type="PROSITE-ProRule" id="PRU00283"/>
    </source>
</evidence>
<comment type="similarity">
    <text evidence="9 10">Belongs to the TRAFAC class myosin-kinesin ATPase superfamily. Kinesin family.</text>
</comment>
<organism evidence="13">
    <name type="scientific">Cuerna arida</name>
    <dbReference type="NCBI Taxonomy" id="1464854"/>
    <lineage>
        <taxon>Eukaryota</taxon>
        <taxon>Metazoa</taxon>
        <taxon>Ecdysozoa</taxon>
        <taxon>Arthropoda</taxon>
        <taxon>Hexapoda</taxon>
        <taxon>Insecta</taxon>
        <taxon>Pterygota</taxon>
        <taxon>Neoptera</taxon>
        <taxon>Paraneoptera</taxon>
        <taxon>Hemiptera</taxon>
        <taxon>Auchenorrhyncha</taxon>
        <taxon>Membracoidea</taxon>
        <taxon>Cicadellidae</taxon>
        <taxon>Cicadellinae</taxon>
        <taxon>Proconiini</taxon>
        <taxon>Cuerna</taxon>
    </lineage>
</organism>
<dbReference type="InterPro" id="IPR027417">
    <property type="entry name" value="P-loop_NTPase"/>
</dbReference>
<name>A0A1B6FBV9_9HEMI</name>
<keyword evidence="2" id="KW-0963">Cytoplasm</keyword>
<keyword evidence="3 10" id="KW-0493">Microtubule</keyword>
<dbReference type="GO" id="GO:0005524">
    <property type="term" value="F:ATP binding"/>
    <property type="evidence" value="ECO:0007669"/>
    <property type="project" value="UniProtKB-UniRule"/>
</dbReference>
<dbReference type="GO" id="GO:0003777">
    <property type="term" value="F:microtubule motor activity"/>
    <property type="evidence" value="ECO:0007669"/>
    <property type="project" value="InterPro"/>
</dbReference>
<evidence type="ECO:0000256" key="4">
    <source>
        <dbReference type="ARBA" id="ARBA00022741"/>
    </source>
</evidence>
<reference evidence="13" key="1">
    <citation type="submission" date="2015-11" db="EMBL/GenBank/DDBJ databases">
        <title>De novo transcriptome assembly of four potential Pierce s Disease insect vectors from Arizona vineyards.</title>
        <authorList>
            <person name="Tassone E.E."/>
        </authorList>
    </citation>
    <scope>NUCLEOTIDE SEQUENCE</scope>
</reference>
<sequence>MSISINKISVSTKASEMVKVVVRCRPINEREKAIGCENVIKTYPLEGVVEVYEVNHRKTNLCKVFSFDRVFDYNCSQQEIYNAVVRPLVISILDGFNCTVFAYGQSSAGKTYTMEGILNEDKYKGIIPRTFEQIFDHISSSYNMQYLVRASYLEIYQDEIRDLLNTNCSQKYELRESKELGVYVKNITSTVCKNVKQMLMLILTGQQRRSIGTTNLNDRSSRSHAVFTITVEMRDTGGPLENRVRVGKLNLVDLAGSERQSKTNCEGIRLKEASKINLSLTALSSVISALASGKELHIPYRDSKLTRLLRDSLGGNSKTLMIANIGPADFNCIETLNTLRYASRAKNIKNKPRINEDPVDTLIRKYQDEISRLKCQLAEKRSLKEQRIVCEIPLQCIDDSCILANKVQSEIESNVFHCNETKSLARYYVKNEEENKLEKSIELESELNNLMKRIYSMESKLLSGSNAKASSILEHTNEQQIILDAKSKEIEESKQRERDMENLLELKEETANEMRKEYMNLEQEIDIKSKQLNQYYRELKNVRQVTKEVVADFNADRRELEIMGYDLLKDLKLRLLVIESFVPYEDHRRILSKLHYDEELDCWRVSSDHQVDFTLSQLQCFDFMRRPVSMYTIFTSRKVNHIFRCDRTLENKQNTFRFKGENILDLDLVGSTRTTKDYEFTKNITNTIGSILQTALKQEDDINIDAANPMFRDFSVKPKRVDRMFSYPFITNQELHQITRCPPITHTPVYPKARGLVPK</sequence>
<evidence type="ECO:0000256" key="11">
    <source>
        <dbReference type="SAM" id="Coils"/>
    </source>
</evidence>
<proteinExistence type="inferred from homology"/>
<evidence type="ECO:0000256" key="3">
    <source>
        <dbReference type="ARBA" id="ARBA00022701"/>
    </source>
</evidence>
<dbReference type="InterPro" id="IPR019821">
    <property type="entry name" value="Kinesin_motor_CS"/>
</dbReference>
<evidence type="ECO:0000313" key="13">
    <source>
        <dbReference type="EMBL" id="JAS47726.1"/>
    </source>
</evidence>
<dbReference type="GO" id="GO:0005874">
    <property type="term" value="C:microtubule"/>
    <property type="evidence" value="ECO:0007669"/>
    <property type="project" value="UniProtKB-KW"/>
</dbReference>
<keyword evidence="7 9" id="KW-0505">Motor protein</keyword>
<dbReference type="PANTHER" id="PTHR47969">
    <property type="entry name" value="CHROMOSOME-ASSOCIATED KINESIN KIF4A-RELATED"/>
    <property type="match status" value="1"/>
</dbReference>
<protein>
    <recommendedName>
        <fullName evidence="10">Kinesin-like protein</fullName>
    </recommendedName>
</protein>
<dbReference type="Gene3D" id="3.40.850.10">
    <property type="entry name" value="Kinesin motor domain"/>
    <property type="match status" value="1"/>
</dbReference>
<evidence type="ECO:0000256" key="8">
    <source>
        <dbReference type="ARBA" id="ARBA00023212"/>
    </source>
</evidence>
<dbReference type="GO" id="GO:0008017">
    <property type="term" value="F:microtubule binding"/>
    <property type="evidence" value="ECO:0007669"/>
    <property type="project" value="InterPro"/>
</dbReference>
<gene>
    <name evidence="13" type="ORF">g.24553</name>
</gene>
<comment type="subcellular location">
    <subcellularLocation>
        <location evidence="1">Cytoplasm</location>
        <location evidence="1">Cytoskeleton</location>
    </subcellularLocation>
</comment>
<evidence type="ECO:0000256" key="7">
    <source>
        <dbReference type="ARBA" id="ARBA00023175"/>
    </source>
</evidence>
<dbReference type="InterPro" id="IPR036961">
    <property type="entry name" value="Kinesin_motor_dom_sf"/>
</dbReference>
<dbReference type="PANTHER" id="PTHR47969:SF21">
    <property type="entry name" value="KINESIN-LIKE PROTEIN"/>
    <property type="match status" value="1"/>
</dbReference>
<dbReference type="Pfam" id="PF00225">
    <property type="entry name" value="Kinesin"/>
    <property type="match status" value="1"/>
</dbReference>
<evidence type="ECO:0000256" key="5">
    <source>
        <dbReference type="ARBA" id="ARBA00022840"/>
    </source>
</evidence>
<dbReference type="PROSITE" id="PS50067">
    <property type="entry name" value="KINESIN_MOTOR_2"/>
    <property type="match status" value="1"/>
</dbReference>
<evidence type="ECO:0000259" key="12">
    <source>
        <dbReference type="PROSITE" id="PS50067"/>
    </source>
</evidence>
<dbReference type="InterPro" id="IPR027640">
    <property type="entry name" value="Kinesin-like_fam"/>
</dbReference>
<feature type="domain" description="Kinesin motor" evidence="12">
    <location>
        <begin position="17"/>
        <end position="348"/>
    </location>
</feature>
<dbReference type="PRINTS" id="PR00380">
    <property type="entry name" value="KINESINHEAVY"/>
</dbReference>
<dbReference type="FunFam" id="3.40.850.10:FF:000082">
    <property type="entry name" value="OSM3-like kinesin"/>
    <property type="match status" value="1"/>
</dbReference>
<feature type="binding site" evidence="9">
    <location>
        <begin position="104"/>
        <end position="111"/>
    </location>
    <ligand>
        <name>ATP</name>
        <dbReference type="ChEBI" id="CHEBI:30616"/>
    </ligand>
</feature>
<evidence type="ECO:0000256" key="1">
    <source>
        <dbReference type="ARBA" id="ARBA00004245"/>
    </source>
</evidence>
<keyword evidence="4 9" id="KW-0547">Nucleotide-binding</keyword>
<feature type="coiled-coil region" evidence="11">
    <location>
        <begin position="483"/>
        <end position="538"/>
    </location>
</feature>
<evidence type="ECO:0000256" key="6">
    <source>
        <dbReference type="ARBA" id="ARBA00023054"/>
    </source>
</evidence>
<keyword evidence="6 11" id="KW-0175">Coiled coil</keyword>
<dbReference type="SUPFAM" id="SSF52540">
    <property type="entry name" value="P-loop containing nucleoside triphosphate hydrolases"/>
    <property type="match status" value="1"/>
</dbReference>
<dbReference type="InterPro" id="IPR001752">
    <property type="entry name" value="Kinesin_motor_dom"/>
</dbReference>
<dbReference type="AlphaFoldDB" id="A0A1B6FBV9"/>
<evidence type="ECO:0000256" key="10">
    <source>
        <dbReference type="RuleBase" id="RU000394"/>
    </source>
</evidence>
<evidence type="ECO:0000256" key="2">
    <source>
        <dbReference type="ARBA" id="ARBA00022490"/>
    </source>
</evidence>
<keyword evidence="5 9" id="KW-0067">ATP-binding</keyword>
<keyword evidence="8" id="KW-0206">Cytoskeleton</keyword>
<dbReference type="SMART" id="SM00129">
    <property type="entry name" value="KISc"/>
    <property type="match status" value="1"/>
</dbReference>
<dbReference type="EMBL" id="GECZ01022043">
    <property type="protein sequence ID" value="JAS47726.1"/>
    <property type="molecule type" value="Transcribed_RNA"/>
</dbReference>
<accession>A0A1B6FBV9</accession>
<dbReference type="PROSITE" id="PS00411">
    <property type="entry name" value="KINESIN_MOTOR_1"/>
    <property type="match status" value="1"/>
</dbReference>